<evidence type="ECO:0000256" key="2">
    <source>
        <dbReference type="ARBA" id="ARBA00022898"/>
    </source>
</evidence>
<keyword evidence="3" id="KW-0805">Transcription regulation</keyword>
<dbReference type="InterPro" id="IPR036388">
    <property type="entry name" value="WH-like_DNA-bd_sf"/>
</dbReference>
<keyword evidence="2" id="KW-0663">Pyridoxal phosphate</keyword>
<dbReference type="PRINTS" id="PR00035">
    <property type="entry name" value="HTHGNTR"/>
</dbReference>
<dbReference type="EMBL" id="CP036295">
    <property type="protein sequence ID" value="QCC85176.1"/>
    <property type="molecule type" value="Genomic_DNA"/>
</dbReference>
<evidence type="ECO:0000256" key="3">
    <source>
        <dbReference type="ARBA" id="ARBA00023015"/>
    </source>
</evidence>
<dbReference type="Gene3D" id="1.10.10.10">
    <property type="entry name" value="Winged helix-like DNA-binding domain superfamily/Winged helix DNA-binding domain"/>
    <property type="match status" value="1"/>
</dbReference>
<name>A0A4P7UGH2_DESDE</name>
<gene>
    <name evidence="7" type="ORF">DDIC_04625</name>
</gene>
<keyword evidence="7" id="KW-0808">Transferase</keyword>
<comment type="similarity">
    <text evidence="1">In the C-terminal section; belongs to the class-I pyridoxal-phosphate-dependent aminotransferase family.</text>
</comment>
<dbReference type="PROSITE" id="PS50949">
    <property type="entry name" value="HTH_GNTR"/>
    <property type="match status" value="1"/>
</dbReference>
<dbReference type="GO" id="GO:0030170">
    <property type="term" value="F:pyridoxal phosphate binding"/>
    <property type="evidence" value="ECO:0007669"/>
    <property type="project" value="InterPro"/>
</dbReference>
<dbReference type="InterPro" id="IPR004839">
    <property type="entry name" value="Aminotransferase_I/II_large"/>
</dbReference>
<evidence type="ECO:0000256" key="5">
    <source>
        <dbReference type="ARBA" id="ARBA00023163"/>
    </source>
</evidence>
<dbReference type="Proteomes" id="UP000297065">
    <property type="component" value="Chromosome"/>
</dbReference>
<dbReference type="CDD" id="cd00609">
    <property type="entry name" value="AAT_like"/>
    <property type="match status" value="1"/>
</dbReference>
<dbReference type="AlphaFoldDB" id="A0A4P7UGH2"/>
<feature type="domain" description="HTH gntR-type" evidence="6">
    <location>
        <begin position="11"/>
        <end position="79"/>
    </location>
</feature>
<dbReference type="CDD" id="cd07377">
    <property type="entry name" value="WHTH_GntR"/>
    <property type="match status" value="1"/>
</dbReference>
<keyword evidence="7" id="KW-0032">Aminotransferase</keyword>
<evidence type="ECO:0000313" key="7">
    <source>
        <dbReference type="EMBL" id="QCC85176.1"/>
    </source>
</evidence>
<dbReference type="OrthoDB" id="9808770at2"/>
<dbReference type="SMART" id="SM00345">
    <property type="entry name" value="HTH_GNTR"/>
    <property type="match status" value="1"/>
</dbReference>
<accession>A0A4P7UGH2</accession>
<evidence type="ECO:0000256" key="1">
    <source>
        <dbReference type="ARBA" id="ARBA00005384"/>
    </source>
</evidence>
<dbReference type="Pfam" id="PF00392">
    <property type="entry name" value="GntR"/>
    <property type="match status" value="1"/>
</dbReference>
<dbReference type="InterPro" id="IPR015421">
    <property type="entry name" value="PyrdxlP-dep_Trfase_major"/>
</dbReference>
<keyword evidence="4" id="KW-0238">DNA-binding</keyword>
<evidence type="ECO:0000313" key="8">
    <source>
        <dbReference type="Proteomes" id="UP000297065"/>
    </source>
</evidence>
<dbReference type="InterPro" id="IPR015424">
    <property type="entry name" value="PyrdxlP-dep_Trfase"/>
</dbReference>
<evidence type="ECO:0000259" key="6">
    <source>
        <dbReference type="PROSITE" id="PS50949"/>
    </source>
</evidence>
<organism evidence="7 8">
    <name type="scientific">Desulfovibrio desulfuricans</name>
    <dbReference type="NCBI Taxonomy" id="876"/>
    <lineage>
        <taxon>Bacteria</taxon>
        <taxon>Pseudomonadati</taxon>
        <taxon>Thermodesulfobacteriota</taxon>
        <taxon>Desulfovibrionia</taxon>
        <taxon>Desulfovibrionales</taxon>
        <taxon>Desulfovibrionaceae</taxon>
        <taxon>Desulfovibrio</taxon>
    </lineage>
</organism>
<dbReference type="GO" id="GO:0008483">
    <property type="term" value="F:transaminase activity"/>
    <property type="evidence" value="ECO:0007669"/>
    <property type="project" value="UniProtKB-KW"/>
</dbReference>
<dbReference type="GO" id="GO:0003677">
    <property type="term" value="F:DNA binding"/>
    <property type="evidence" value="ECO:0007669"/>
    <property type="project" value="UniProtKB-KW"/>
</dbReference>
<evidence type="ECO:0000256" key="4">
    <source>
        <dbReference type="ARBA" id="ARBA00023125"/>
    </source>
</evidence>
<dbReference type="SUPFAM" id="SSF53383">
    <property type="entry name" value="PLP-dependent transferases"/>
    <property type="match status" value="1"/>
</dbReference>
<reference evidence="7 8" key="1">
    <citation type="submission" date="2019-02" db="EMBL/GenBank/DDBJ databases">
        <title>Complete Genome Sequence of Desulfovibrio desulfuricans IC1, a Sulfonate Utilizing Anaerobe.</title>
        <authorList>
            <person name="Day L.A."/>
            <person name="De Leon K.B."/>
            <person name="Wall J.D."/>
        </authorList>
    </citation>
    <scope>NUCLEOTIDE SEQUENCE [LARGE SCALE GENOMIC DNA]</scope>
    <source>
        <strain evidence="7 8">IC1</strain>
    </source>
</reference>
<dbReference type="RefSeq" id="WP_136399362.1">
    <property type="nucleotide sequence ID" value="NZ_CP036295.1"/>
</dbReference>
<dbReference type="PANTHER" id="PTHR46577">
    <property type="entry name" value="HTH-TYPE TRANSCRIPTIONAL REGULATORY PROTEIN GABR"/>
    <property type="match status" value="1"/>
</dbReference>
<dbReference type="GO" id="GO:0003700">
    <property type="term" value="F:DNA-binding transcription factor activity"/>
    <property type="evidence" value="ECO:0007669"/>
    <property type="project" value="InterPro"/>
</dbReference>
<dbReference type="InterPro" id="IPR036390">
    <property type="entry name" value="WH_DNA-bd_sf"/>
</dbReference>
<dbReference type="Pfam" id="PF00155">
    <property type="entry name" value="Aminotran_1_2"/>
    <property type="match status" value="1"/>
</dbReference>
<dbReference type="SUPFAM" id="SSF46785">
    <property type="entry name" value="Winged helix' DNA-binding domain"/>
    <property type="match status" value="1"/>
</dbReference>
<dbReference type="InterPro" id="IPR000524">
    <property type="entry name" value="Tscrpt_reg_HTH_GntR"/>
</dbReference>
<sequence length="476" mass="52403">MWLTLDAQSPFSLSRQICGQIKTLILRGDLTAGDRLPSTRLLCKELGVARSTVLESYEQLLAEGYLESRGGSGTRVAHGIHPQAYAAPQTAAAADVSPQQQVRRHCDPPGLVNFQSGIPALEHFPAAEWGRLYRQVCDAVPASALRYCSPAGVDELREAIAGWLLRMRGLRAHPEQIMITTGATQGLRLVARLLGRPEALAIVEDPVHRGLVEVIARAGYAVEGVTADAHGMDTARLRDLPRRIADRCAFVYVTPSHQYPTGGILSAPRRLALVDFARDSDCMVVEDDYDGEFRFEGTPVSALHELAPDRVIYIGSFSKILAPALRLGFAVVPERLAQAWIEEKRYTDVHTDALSQRTLAAFITSGGLERHIWKMSKLYKRRRLFLLQCLQHHFGRRFTASGQAAGLHMIAEFNGIQFSDQVLAAMRRQGVLAAPVEQHSLRRDGAHAHQLIMGYAHLSEQAINRGVAALRAALEP</sequence>
<proteinExistence type="inferred from homology"/>
<protein>
    <submittedName>
        <fullName evidence="7">PLP-dependent aminotransferase family protein</fullName>
    </submittedName>
</protein>
<dbReference type="Gene3D" id="3.40.640.10">
    <property type="entry name" value="Type I PLP-dependent aspartate aminotransferase-like (Major domain)"/>
    <property type="match status" value="1"/>
</dbReference>
<dbReference type="PANTHER" id="PTHR46577:SF1">
    <property type="entry name" value="HTH-TYPE TRANSCRIPTIONAL REGULATORY PROTEIN GABR"/>
    <property type="match status" value="1"/>
</dbReference>
<keyword evidence="5" id="KW-0804">Transcription</keyword>
<dbReference type="InterPro" id="IPR051446">
    <property type="entry name" value="HTH_trans_reg/aminotransferase"/>
</dbReference>